<comment type="caution">
    <text evidence="1">The sequence shown here is derived from an EMBL/GenBank/DDBJ whole genome shotgun (WGS) entry which is preliminary data.</text>
</comment>
<reference evidence="1" key="1">
    <citation type="submission" date="2020-05" db="EMBL/GenBank/DDBJ databases">
        <title>Large-scale comparative analyses of tick genomes elucidate their genetic diversity and vector capacities.</title>
        <authorList>
            <person name="Jia N."/>
            <person name="Wang J."/>
            <person name="Shi W."/>
            <person name="Du L."/>
            <person name="Sun Y."/>
            <person name="Zhan W."/>
            <person name="Jiang J."/>
            <person name="Wang Q."/>
            <person name="Zhang B."/>
            <person name="Ji P."/>
            <person name="Sakyi L.B."/>
            <person name="Cui X."/>
            <person name="Yuan T."/>
            <person name="Jiang B."/>
            <person name="Yang W."/>
            <person name="Lam T.T.-Y."/>
            <person name="Chang Q."/>
            <person name="Ding S."/>
            <person name="Wang X."/>
            <person name="Zhu J."/>
            <person name="Ruan X."/>
            <person name="Zhao L."/>
            <person name="Wei J."/>
            <person name="Que T."/>
            <person name="Du C."/>
            <person name="Cheng J."/>
            <person name="Dai P."/>
            <person name="Han X."/>
            <person name="Huang E."/>
            <person name="Gao Y."/>
            <person name="Liu J."/>
            <person name="Shao H."/>
            <person name="Ye R."/>
            <person name="Li L."/>
            <person name="Wei W."/>
            <person name="Wang X."/>
            <person name="Wang C."/>
            <person name="Yang T."/>
            <person name="Huo Q."/>
            <person name="Li W."/>
            <person name="Guo W."/>
            <person name="Chen H."/>
            <person name="Zhou L."/>
            <person name="Ni X."/>
            <person name="Tian J."/>
            <person name="Zhou Y."/>
            <person name="Sheng Y."/>
            <person name="Liu T."/>
            <person name="Pan Y."/>
            <person name="Xia L."/>
            <person name="Li J."/>
            <person name="Zhao F."/>
            <person name="Cao W."/>
        </authorList>
    </citation>
    <scope>NUCLEOTIDE SEQUENCE</scope>
    <source>
        <strain evidence="1">Hyas-2018</strain>
    </source>
</reference>
<protein>
    <submittedName>
        <fullName evidence="1">Uncharacterized protein</fullName>
    </submittedName>
</protein>
<proteinExistence type="predicted"/>
<dbReference type="Proteomes" id="UP000821845">
    <property type="component" value="Chromosome 7"/>
</dbReference>
<sequence length="3099" mass="341509">MLKRGPRNGSRKGAWLCPVPFQRCFCHVSRSSPSTVKDCSQQDSSEMSVHGDKIAGSRRHGLPFDNGCCPDADFSPASRASLGITNLSLLASNGRYITVAWDRPEGDFDFYWLDVAVGSDDANGTQVQKYRAGPCGDGTFIRVEQTQVTCGPFDACSSVAVTVGTFSKGPPEMTSVGSTLKDVFIGGQGEPRNIRISANAPYTTQILWEPPESVDGILDSYKVKVCEKLTTCDEDLLECLEQEVSDAWLDFNSTGDTSYCVLHCPDVTNLNLVAADNHYVTVAWDRPRFSFDYYWLDVTGGNGSASGNLQRHSATACANGTIVRPEQTRITCGPFDSCSTVDVTVRTHSKGPSELYSMGATLRDIFVDGQDPSEPRSITTLAKSASATRLQWGAPSSLHGILDKYVVKVCEAVGTCDQGHNSSGCVEYEASDTWLDINSTEGTLYCVVVTAEVRCGRNVLTSRPATQEVRTPFFGLPDVSNLTVAGVESGYVTLSWLRPQGRFDYYSVEVSEEGATSKSTPEQRHRLCANGAIIRPDQGDVTCGPFEACTNLSLNPNPPTNVTMIPESPSRTRLHWGRPVKVSGIIESYIVKICSSFGSCDQAERLSDCAEHQTTEMWTVFDSKVDTSYCALITAKIRCGVDEVRSRHVAAEVRTPLFDLPDVTDLRLVSAAGNSITVAWEKPESRFDYYWVSIAREEDRQRGGDERAAESCENGTIIHPDQTQVTCTKLNSCSRVSVAIRVHRNGPPERTSRGVLLQDIFIPGEEANMSNCTEVETHETWLDFHSSADTRYCVEVSTTSQCGDYVLTGRPAAAEIWTPLLGPSEPKNITTLAISPSTTRLQWEAPSSLHGVLHSYRVEVCETSASCETKKNASECAVYETSDRWVDVNSTADTLYCVVVTALARCGRNVLSGLPATKEVRTPLFALPDVTNLSVAAVDDLYVTMTWDRPRFSFDYYWIDVAGVSDSKNGSLQKHTANACANGTIVRPEQTEVTCGPFDSCSSVDVTVRTYKKGPPELISTGATLRDVFIDGQGPSEPRSITMSAESPPMTRFQWEAPTRVHGTLDMYRVKVCEASVSCDQKQNVSDCLEYETSDTWLDVNSTADTPYCVIVTAVARCNRNLLSSLPATKQVRTPLLGLPDVSNLEVEGVESGYVTLSWQRPGGRFDYYSVEVTEEGDTSKSTSQGRHRLCANGTIIRADQTEVTCGPFEACTNLSCTVRTHLSGPPEHRSLGVTATDIFIPAEDPSPATNVTAIPESPSRTRLRWGRPEDSGITGSYSVKICSRFGLCDPAERLSECAEHQTTETWTVFNSKADTSYCVLISAKIRCGMDEIISRHVATEIRTPLFDLPDASDLRLVSAADNSITVAWEKPEARFDYYWLSVAVEDDEQHGADENAIVGSCKNGTIIHPDQTRITCTNLKACTRVNVTLRAHRNGPPERTSRGVCLQDIFIVGEEHDPPKNLTVLGKTPSLTHLQWEPPTKVSGRFRVYTVKICDTYESCAVEANATGCVEARTNESWLDFQSTVDTEYCVVISTNSQCGENVLTGQPHPPRNVTMVPQSSSLTQLHWERPDSMSVAVESYSVNICRTFRKCDQAERLTHCKEQVTSQTWTEFNSTEDTPYCVLIAAKTRCGTDEIWSRPAVVELRSPILEIADVSNLTIVRIENGYVTLSWQRPCGRFDYYTVEAFEDEAGTGEIDSQKLGLCSRDIMVHSNVTQVTCGPLEPCTKWYCTVRTHLNGPLGRSSSGATVKDIFIPGKEPQPPKNVTMIPQSSSRTQLHWEHPDNVSVAVEYYGVKICRTFTKCDRTEHLRDCKEQVTSQTWVKLDSDEDTPYCILVTAKTHCGIDEISSQPATAAIRTPVFELPDVSNLTSVGVENGYVMLSWQRPRGRFDYYSVEVIEAQAGGKKADKRGLGLCAANGTILRPDQTQVTCGPFGPCSKLSCTVRTHLNGPPGLTSSGVTVKDIVIPATEPRPPRNVKLVPQSSSSTQLHWEHPDDASVTIESYNVKICRTFRTCDKGENLSDCTEDGTSETSVTFDSTADTPYCALVTAMIRCEMDEIWSGTAVAKLRTPIFELPDVSDLTTAGVQNGYITLSWQRPRGRFDYYSIEAIGDDVGRKIDKRGLGLCANGTILRPDQTQVTCGPFKPCTKLSCIVRTHLSGPPERVSVGVTLKDIFVPAEEPRPPGNVTMVAQSSSLTQLHWEHPNDASVTTESYVVKTCRTFRTCDETGHLSDCKEQVTSQTWVQFDSTDDTSYCVLVTAIAHCGEDELRSRPAVSRIRTPIFELHDVSNLTAVGVKNGYVTLSWQRPRGRFDYYSVVAFHNGVGSKVIDKHGLGLCANGTIVHPDQTQVTCGPFEPCSKLSCTVRTHLNGPLERISSGARVKDIFIPAEAPRPPRNVAIIPQSASRTQLHWVHPDDAPVANESYHVKICRTLSMCEQAEHLSGCKEHVTSHTWASFDSAEDSRYCVLVTSITRCGTDEIKSQPAVAEIRTPIFELADVSNLMVLRIKNGYVTLSWQRPRGRFDYYTVQAIEGDIGNKKIDRQGLGLCAKGTIVRSDQTQVTCGPFEPCTKLSCTLRTHLSGLRERSSSGVTVKDIFVPAAEQHPPRNVTMTPLSSSLTRLNWEHPDNMPVPVHRYSVRICRKFTKCDRAQNTSDCEDHVTPHTWVKFDTTGYTPYCVLVMAVTLCGNHIIRSRPAVAEIRTPIFELPDVSNLMPLGIKNGYVTLFWRRPRGRFDYYSIEAVEDDVRNKKTDKRGLGLCANGTIVHPDLTQVTCGPFESCSMLSFTLRTHLNGPPGLSSSGLTVRDIFIPAGDNKDVPVESYNVKICRTFAKCDRAQNVSDCGDHMTSQTWLTFDSTDDTPYCVLVTAMAHCGTDEIRSRPAVAEIRTPLFGAPDVTNLHLVSVGTDSFTAAWDRPKVGFDYYWIERTSTNNVGLTPVVVGSCINGTTVPPDQTQVTCTHYDPCSNAGFKIRTHISGPRVRDSPGVSLKEILYPSKAPPRVVDLKLETINARHFTVTYKTPKECFNDVVVSLQPAKKRAKAKSGRCSVRKERDRVRATCQITIACGKVRVAVRTKRIGPSLRWSPWVTSKEIDTSRRC</sequence>
<dbReference type="EMBL" id="CM023487">
    <property type="protein sequence ID" value="KAH6925879.1"/>
    <property type="molecule type" value="Genomic_DNA"/>
</dbReference>
<organism evidence="1 2">
    <name type="scientific">Hyalomma asiaticum</name>
    <name type="common">Tick</name>
    <dbReference type="NCBI Taxonomy" id="266040"/>
    <lineage>
        <taxon>Eukaryota</taxon>
        <taxon>Metazoa</taxon>
        <taxon>Ecdysozoa</taxon>
        <taxon>Arthropoda</taxon>
        <taxon>Chelicerata</taxon>
        <taxon>Arachnida</taxon>
        <taxon>Acari</taxon>
        <taxon>Parasitiformes</taxon>
        <taxon>Ixodida</taxon>
        <taxon>Ixodoidea</taxon>
        <taxon>Ixodidae</taxon>
        <taxon>Hyalomminae</taxon>
        <taxon>Hyalomma</taxon>
    </lineage>
</organism>
<name>A0ACB7RWN9_HYAAI</name>
<keyword evidence="2" id="KW-1185">Reference proteome</keyword>
<evidence type="ECO:0000313" key="1">
    <source>
        <dbReference type="EMBL" id="KAH6925879.1"/>
    </source>
</evidence>
<gene>
    <name evidence="1" type="ORF">HPB50_011498</name>
</gene>
<accession>A0ACB7RWN9</accession>
<evidence type="ECO:0000313" key="2">
    <source>
        <dbReference type="Proteomes" id="UP000821845"/>
    </source>
</evidence>